<dbReference type="Proteomes" id="UP000585474">
    <property type="component" value="Unassembled WGS sequence"/>
</dbReference>
<dbReference type="GO" id="GO:0016760">
    <property type="term" value="F:cellulose synthase (UDP-forming) activity"/>
    <property type="evidence" value="ECO:0007669"/>
    <property type="project" value="UniProtKB-EC"/>
</dbReference>
<dbReference type="Pfam" id="PF03552">
    <property type="entry name" value="Cellulose_synt"/>
    <property type="match status" value="1"/>
</dbReference>
<accession>A0A7J0DHC0</accession>
<keyword evidence="14 17" id="KW-0961">Cell wall biogenesis/degradation</keyword>
<evidence type="ECO:0000256" key="11">
    <source>
        <dbReference type="ARBA" id="ARBA00022989"/>
    </source>
</evidence>
<feature type="compositionally biased region" description="Basic and acidic residues" evidence="18">
    <location>
        <begin position="224"/>
        <end position="238"/>
    </location>
</feature>
<evidence type="ECO:0000256" key="16">
    <source>
        <dbReference type="PROSITE-ProRule" id="PRU00175"/>
    </source>
</evidence>
<comment type="similarity">
    <text evidence="4 17">Belongs to the glycosyltransferase 2 family. Plant cellulose synthase subfamily.</text>
</comment>
<evidence type="ECO:0000256" key="8">
    <source>
        <dbReference type="ARBA" id="ARBA00022692"/>
    </source>
</evidence>
<name>A0A7J0DHC0_9ERIC</name>
<dbReference type="SUPFAM" id="SSF57850">
    <property type="entry name" value="RING/U-box"/>
    <property type="match status" value="1"/>
</dbReference>
<keyword evidence="17" id="KW-0862">Zinc</keyword>
<evidence type="ECO:0000256" key="12">
    <source>
        <dbReference type="ARBA" id="ARBA00023136"/>
    </source>
</evidence>
<protein>
    <recommendedName>
        <fullName evidence="17">Cellulose synthase</fullName>
        <ecNumber evidence="17">2.4.1.12</ecNumber>
    </recommendedName>
</protein>
<keyword evidence="6 17" id="KW-0328">Glycosyltransferase</keyword>
<keyword evidence="21" id="KW-1185">Reference proteome</keyword>
<evidence type="ECO:0000256" key="14">
    <source>
        <dbReference type="ARBA" id="ARBA00023316"/>
    </source>
</evidence>
<gene>
    <name evidence="20" type="ORF">Acr_00g0039110</name>
</gene>
<dbReference type="InterPro" id="IPR013083">
    <property type="entry name" value="Znf_RING/FYVE/PHD"/>
</dbReference>
<evidence type="ECO:0000256" key="17">
    <source>
        <dbReference type="RuleBase" id="RU361116"/>
    </source>
</evidence>
<dbReference type="CDD" id="cd16617">
    <property type="entry name" value="mRING-HC-C4C4_CesA"/>
    <property type="match status" value="1"/>
</dbReference>
<comment type="cofactor">
    <cofactor evidence="1">
        <name>Mn(2+)</name>
        <dbReference type="ChEBI" id="CHEBI:29035"/>
    </cofactor>
</comment>
<comment type="caution">
    <text evidence="20">The sequence shown here is derived from an EMBL/GenBank/DDBJ whole genome shotgun (WGS) entry which is preliminary data.</text>
</comment>
<evidence type="ECO:0000313" key="21">
    <source>
        <dbReference type="Proteomes" id="UP000585474"/>
    </source>
</evidence>
<reference evidence="21" key="1">
    <citation type="submission" date="2019-07" db="EMBL/GenBank/DDBJ databases">
        <title>De Novo Assembly of kiwifruit Actinidia rufa.</title>
        <authorList>
            <person name="Sugita-Konishi S."/>
            <person name="Sato K."/>
            <person name="Mori E."/>
            <person name="Abe Y."/>
            <person name="Kisaki G."/>
            <person name="Hamano K."/>
            <person name="Suezawa K."/>
            <person name="Otani M."/>
            <person name="Fukuda T."/>
            <person name="Manabe T."/>
            <person name="Gomi K."/>
            <person name="Tabuchi M."/>
            <person name="Akimitsu K."/>
            <person name="Kataoka I."/>
        </authorList>
    </citation>
    <scope>NUCLEOTIDE SEQUENCE [LARGE SCALE GENOMIC DNA]</scope>
    <source>
        <strain evidence="21">cv. Fuchu</strain>
    </source>
</reference>
<evidence type="ECO:0000256" key="10">
    <source>
        <dbReference type="ARBA" id="ARBA00022916"/>
    </source>
</evidence>
<keyword evidence="10 17" id="KW-0135">Cellulose biosynthesis</keyword>
<evidence type="ECO:0000256" key="3">
    <source>
        <dbReference type="ARBA" id="ARBA00004768"/>
    </source>
</evidence>
<dbReference type="FunFam" id="3.30.40.10:FF:000031">
    <property type="entry name" value="Cellulose synthase"/>
    <property type="match status" value="1"/>
</dbReference>
<evidence type="ECO:0000256" key="18">
    <source>
        <dbReference type="SAM" id="MobiDB-lite"/>
    </source>
</evidence>
<dbReference type="AlphaFoldDB" id="A0A7J0DHC0"/>
<evidence type="ECO:0000259" key="19">
    <source>
        <dbReference type="PROSITE" id="PS50089"/>
    </source>
</evidence>
<evidence type="ECO:0000313" key="20">
    <source>
        <dbReference type="EMBL" id="GFS35324.1"/>
    </source>
</evidence>
<dbReference type="EMBL" id="BJWL01000227">
    <property type="protein sequence ID" value="GFS35324.1"/>
    <property type="molecule type" value="Genomic_DNA"/>
</dbReference>
<dbReference type="UniPathway" id="UPA00695"/>
<dbReference type="GO" id="GO:0005886">
    <property type="term" value="C:plasma membrane"/>
    <property type="evidence" value="ECO:0007669"/>
    <property type="project" value="UniProtKB-SubCell"/>
</dbReference>
<dbReference type="Pfam" id="PF14569">
    <property type="entry name" value="zf-UDP"/>
    <property type="match status" value="1"/>
</dbReference>
<sequence>MKASAGMVAGSYQRNELVRIRHDSDSGPKPKQLNGQICQICGDTVGLTASGDVFVACNECAFPVCRACYEYERKDGNQSCPQCKTRYKRHKGSPRVEGDDEEDDVDDLENEFNYAQGNSKARRQWQGEDAELSSSSRHESQPIPLLTNGQPVSGEIPHAIPDNVSVRTTSGPLGLGDKHVHSLPYIDPRQPVPVRIVDPSKDLNAYGLGNVDWKERVEGWKLKHETPTSRYPEGKGDMEGTGSNGEELQMADDARQPMSRIVPISSSHLTPYRVVIILRLIILGFFLQYRCTHPVKDAYPLWLTSVICEIWFALSWLLDQFPKWSPINRETYLERLALRYDRDGEPSQLAPIDIFREYEEFKVRINALVAKAQKMPEEGWTMQDGTAWPGNNPRDHPGMIQVFLGHSGGLDTDGNELPRLVYVSREKRPGFQHHKKAGAMNALINLKGLDGIQGPVYVGTGCCFNRQALYGYDPVLTEEDLEPNIIVKSCCGPRKKGRNGNKKYIDKKRAIKRTESTIPIFNMEDVEDGGVEGGSS</sequence>
<organism evidence="20 21">
    <name type="scientific">Actinidia rufa</name>
    <dbReference type="NCBI Taxonomy" id="165716"/>
    <lineage>
        <taxon>Eukaryota</taxon>
        <taxon>Viridiplantae</taxon>
        <taxon>Streptophyta</taxon>
        <taxon>Embryophyta</taxon>
        <taxon>Tracheophyta</taxon>
        <taxon>Spermatophyta</taxon>
        <taxon>Magnoliopsida</taxon>
        <taxon>eudicotyledons</taxon>
        <taxon>Gunneridae</taxon>
        <taxon>Pentapetalae</taxon>
        <taxon>asterids</taxon>
        <taxon>Ericales</taxon>
        <taxon>Actinidiaceae</taxon>
        <taxon>Actinidia</taxon>
    </lineage>
</organism>
<keyword evidence="7 17" id="KW-0808">Transferase</keyword>
<dbReference type="PROSITE" id="PS50089">
    <property type="entry name" value="ZF_RING_2"/>
    <property type="match status" value="1"/>
</dbReference>
<feature type="region of interest" description="Disordered" evidence="18">
    <location>
        <begin position="76"/>
        <end position="143"/>
    </location>
</feature>
<dbReference type="Gene3D" id="3.30.40.10">
    <property type="entry name" value="Zinc/RING finger domain, C3HC4 (zinc finger)"/>
    <property type="match status" value="1"/>
</dbReference>
<dbReference type="OrthoDB" id="674948at2759"/>
<feature type="compositionally biased region" description="Acidic residues" evidence="18">
    <location>
        <begin position="98"/>
        <end position="110"/>
    </location>
</feature>
<evidence type="ECO:0000256" key="9">
    <source>
        <dbReference type="ARBA" id="ARBA00022723"/>
    </source>
</evidence>
<evidence type="ECO:0000256" key="6">
    <source>
        <dbReference type="ARBA" id="ARBA00022676"/>
    </source>
</evidence>
<dbReference type="GO" id="GO:0030244">
    <property type="term" value="P:cellulose biosynthetic process"/>
    <property type="evidence" value="ECO:0007669"/>
    <property type="project" value="UniProtKB-KW"/>
</dbReference>
<dbReference type="GO" id="GO:0008270">
    <property type="term" value="F:zinc ion binding"/>
    <property type="evidence" value="ECO:0007669"/>
    <property type="project" value="UniProtKB-KW"/>
</dbReference>
<feature type="domain" description="RING-type" evidence="19">
    <location>
        <begin position="38"/>
        <end position="84"/>
    </location>
</feature>
<comment type="catalytic activity">
    <reaction evidence="15 17">
        <text>[(1-&gt;4)-beta-D-glucosyl](n) + UDP-alpha-D-glucose = [(1-&gt;4)-beta-D-glucosyl](n+1) + UDP + H(+)</text>
        <dbReference type="Rhea" id="RHEA:19929"/>
        <dbReference type="Rhea" id="RHEA-COMP:10033"/>
        <dbReference type="Rhea" id="RHEA-COMP:10034"/>
        <dbReference type="ChEBI" id="CHEBI:15378"/>
        <dbReference type="ChEBI" id="CHEBI:18246"/>
        <dbReference type="ChEBI" id="CHEBI:58223"/>
        <dbReference type="ChEBI" id="CHEBI:58885"/>
        <dbReference type="EC" id="2.4.1.12"/>
    </reaction>
</comment>
<keyword evidence="13" id="KW-0464">Manganese</keyword>
<evidence type="ECO:0000256" key="4">
    <source>
        <dbReference type="ARBA" id="ARBA00007548"/>
    </source>
</evidence>
<evidence type="ECO:0000256" key="1">
    <source>
        <dbReference type="ARBA" id="ARBA00001936"/>
    </source>
</evidence>
<keyword evidence="9 17" id="KW-0479">Metal-binding</keyword>
<evidence type="ECO:0000256" key="7">
    <source>
        <dbReference type="ARBA" id="ARBA00022679"/>
    </source>
</evidence>
<comment type="cofactor">
    <cofactor evidence="17">
        <name>Zn(2+)</name>
        <dbReference type="ChEBI" id="CHEBI:29105"/>
    </cofactor>
    <text evidence="17">Binds 2 Zn(2+) ions per subunit.</text>
</comment>
<dbReference type="PANTHER" id="PTHR13301">
    <property type="entry name" value="X-BOX TRANSCRIPTION FACTOR-RELATED"/>
    <property type="match status" value="1"/>
</dbReference>
<keyword evidence="8" id="KW-0812">Transmembrane</keyword>
<evidence type="ECO:0000256" key="2">
    <source>
        <dbReference type="ARBA" id="ARBA00004651"/>
    </source>
</evidence>
<proteinExistence type="inferred from homology"/>
<keyword evidence="12" id="KW-0472">Membrane</keyword>
<comment type="pathway">
    <text evidence="3 17">Glycan metabolism; plant cellulose biosynthesis.</text>
</comment>
<dbReference type="InterPro" id="IPR005150">
    <property type="entry name" value="Cellulose_synth"/>
</dbReference>
<dbReference type="InterPro" id="IPR001841">
    <property type="entry name" value="Znf_RING"/>
</dbReference>
<dbReference type="EC" id="2.4.1.12" evidence="17"/>
<evidence type="ECO:0000256" key="5">
    <source>
        <dbReference type="ARBA" id="ARBA00022475"/>
    </source>
</evidence>
<dbReference type="GO" id="GO:0071555">
    <property type="term" value="P:cell wall organization"/>
    <property type="evidence" value="ECO:0007669"/>
    <property type="project" value="UniProtKB-KW"/>
</dbReference>
<keyword evidence="16 17" id="KW-0863">Zinc-finger</keyword>
<feature type="region of interest" description="Disordered" evidence="18">
    <location>
        <begin position="224"/>
        <end position="243"/>
    </location>
</feature>
<dbReference type="InterPro" id="IPR027934">
    <property type="entry name" value="CES_Znf_RING"/>
</dbReference>
<keyword evidence="5 17" id="KW-1003">Cell membrane</keyword>
<keyword evidence="11" id="KW-1133">Transmembrane helix</keyword>
<comment type="subcellular location">
    <subcellularLocation>
        <location evidence="2 17">Cell membrane</location>
        <topology evidence="2 17">Multi-pass membrane protein</topology>
    </subcellularLocation>
</comment>
<evidence type="ECO:0000256" key="13">
    <source>
        <dbReference type="ARBA" id="ARBA00023211"/>
    </source>
</evidence>
<evidence type="ECO:0000256" key="15">
    <source>
        <dbReference type="ARBA" id="ARBA00048682"/>
    </source>
</evidence>